<evidence type="ECO:0000256" key="7">
    <source>
        <dbReference type="ARBA" id="ARBA00023136"/>
    </source>
</evidence>
<proteinExistence type="inferred from homology"/>
<dbReference type="GO" id="GO:0005886">
    <property type="term" value="C:plasma membrane"/>
    <property type="evidence" value="ECO:0007669"/>
    <property type="project" value="UniProtKB-SubCell"/>
</dbReference>
<dbReference type="SUPFAM" id="SSF81452">
    <property type="entry name" value="Cytochrome c oxidase subunit III-like"/>
    <property type="match status" value="1"/>
</dbReference>
<keyword evidence="6 10" id="KW-1133">Transmembrane helix</keyword>
<dbReference type="Gene3D" id="1.20.120.80">
    <property type="entry name" value="Cytochrome c oxidase, subunit III, four-helix bundle"/>
    <property type="match status" value="1"/>
</dbReference>
<evidence type="ECO:0000256" key="1">
    <source>
        <dbReference type="ARBA" id="ARBA00004141"/>
    </source>
</evidence>
<dbReference type="GO" id="GO:0004129">
    <property type="term" value="F:cytochrome-c oxidase activity"/>
    <property type="evidence" value="ECO:0007669"/>
    <property type="project" value="UniProtKB-EC"/>
</dbReference>
<dbReference type="PANTHER" id="PTHR11403">
    <property type="entry name" value="CYTOCHROME C OXIDASE SUBUNIT III"/>
    <property type="match status" value="1"/>
</dbReference>
<feature type="transmembrane region" description="Helical" evidence="10">
    <location>
        <begin position="89"/>
        <end position="108"/>
    </location>
</feature>
<keyword evidence="4 9" id="KW-0812">Transmembrane</keyword>
<dbReference type="InterPro" id="IPR013833">
    <property type="entry name" value="Cyt_c_oxidase_su3_a-hlx"/>
</dbReference>
<evidence type="ECO:0000256" key="10">
    <source>
        <dbReference type="SAM" id="Phobius"/>
    </source>
</evidence>
<feature type="transmembrane region" description="Helical" evidence="10">
    <location>
        <begin position="21"/>
        <end position="45"/>
    </location>
</feature>
<dbReference type="Pfam" id="PF00510">
    <property type="entry name" value="COX3"/>
    <property type="match status" value="1"/>
</dbReference>
<protein>
    <recommendedName>
        <fullName evidence="3">cytochrome-c oxidase</fullName>
        <ecNumber evidence="3">7.1.1.9</ecNumber>
    </recommendedName>
    <alternativeName>
        <fullName evidence="8">Cytochrome c oxidase polypeptide III</fullName>
    </alternativeName>
</protein>
<dbReference type="RefSeq" id="WP_022830430.1">
    <property type="nucleotide sequence ID" value="NZ_QGHA01000006.1"/>
</dbReference>
<dbReference type="GO" id="GO:0019646">
    <property type="term" value="P:aerobic electron transport chain"/>
    <property type="evidence" value="ECO:0007669"/>
    <property type="project" value="InterPro"/>
</dbReference>
<dbReference type="EC" id="7.1.1.9" evidence="3"/>
<evidence type="ECO:0000259" key="11">
    <source>
        <dbReference type="PROSITE" id="PS50253"/>
    </source>
</evidence>
<feature type="domain" description="Heme-copper oxidase subunit III family profile" evidence="11">
    <location>
        <begin position="18"/>
        <end position="194"/>
    </location>
</feature>
<evidence type="ECO:0000256" key="3">
    <source>
        <dbReference type="ARBA" id="ARBA00012949"/>
    </source>
</evidence>
<keyword evidence="13" id="KW-1185">Reference proteome</keyword>
<keyword evidence="7 10" id="KW-0472">Membrane</keyword>
<dbReference type="InterPro" id="IPR035973">
    <property type="entry name" value="Cyt_c_oxidase_su3-like_sf"/>
</dbReference>
<evidence type="ECO:0000256" key="9">
    <source>
        <dbReference type="RuleBase" id="RU003376"/>
    </source>
</evidence>
<keyword evidence="5" id="KW-1278">Translocase</keyword>
<dbReference type="EMBL" id="QGHA01000006">
    <property type="protein sequence ID" value="PWK76448.1"/>
    <property type="molecule type" value="Genomic_DNA"/>
</dbReference>
<feature type="transmembrane region" description="Helical" evidence="10">
    <location>
        <begin position="173"/>
        <end position="191"/>
    </location>
</feature>
<evidence type="ECO:0000313" key="13">
    <source>
        <dbReference type="Proteomes" id="UP000245678"/>
    </source>
</evidence>
<comment type="caution">
    <text evidence="12">The sequence shown here is derived from an EMBL/GenBank/DDBJ whole genome shotgun (WGS) entry which is preliminary data.</text>
</comment>
<evidence type="ECO:0000256" key="8">
    <source>
        <dbReference type="ARBA" id="ARBA00031625"/>
    </source>
</evidence>
<evidence type="ECO:0000313" key="12">
    <source>
        <dbReference type="EMBL" id="PWK76448.1"/>
    </source>
</evidence>
<dbReference type="AlphaFoldDB" id="A0A316H7N8"/>
<evidence type="ECO:0000256" key="6">
    <source>
        <dbReference type="ARBA" id="ARBA00022989"/>
    </source>
</evidence>
<dbReference type="Proteomes" id="UP000245678">
    <property type="component" value="Unassembled WGS sequence"/>
</dbReference>
<evidence type="ECO:0000256" key="4">
    <source>
        <dbReference type="ARBA" id="ARBA00022692"/>
    </source>
</evidence>
<feature type="transmembrane region" description="Helical" evidence="10">
    <location>
        <begin position="57"/>
        <end position="77"/>
    </location>
</feature>
<comment type="subcellular location">
    <subcellularLocation>
        <location evidence="9">Cell membrane</location>
        <topology evidence="9">Multi-pass membrane protein</topology>
    </subcellularLocation>
    <subcellularLocation>
        <location evidence="1">Membrane</location>
        <topology evidence="1">Multi-pass membrane protein</topology>
    </subcellularLocation>
</comment>
<accession>A0A316H7N8</accession>
<organism evidence="12 13">
    <name type="scientific">Mucilaginibacter oryzae</name>
    <dbReference type="NCBI Taxonomy" id="468058"/>
    <lineage>
        <taxon>Bacteria</taxon>
        <taxon>Pseudomonadati</taxon>
        <taxon>Bacteroidota</taxon>
        <taxon>Sphingobacteriia</taxon>
        <taxon>Sphingobacteriales</taxon>
        <taxon>Sphingobacteriaceae</taxon>
        <taxon>Mucilaginibacter</taxon>
    </lineage>
</organism>
<dbReference type="PROSITE" id="PS50253">
    <property type="entry name" value="COX3"/>
    <property type="match status" value="1"/>
</dbReference>
<gene>
    <name evidence="12" type="ORF">LX99_03314</name>
</gene>
<evidence type="ECO:0000256" key="2">
    <source>
        <dbReference type="ARBA" id="ARBA00010581"/>
    </source>
</evidence>
<feature type="transmembrane region" description="Helical" evidence="10">
    <location>
        <begin position="128"/>
        <end position="153"/>
    </location>
</feature>
<dbReference type="InterPro" id="IPR000298">
    <property type="entry name" value="Cyt_c_oxidase-like_su3"/>
</dbReference>
<comment type="similarity">
    <text evidence="2 9">Belongs to the cytochrome c oxidase subunit 3 family.</text>
</comment>
<name>A0A316H7N8_9SPHI</name>
<reference evidence="12 13" key="1">
    <citation type="submission" date="2018-05" db="EMBL/GenBank/DDBJ databases">
        <title>Genomic Encyclopedia of Archaeal and Bacterial Type Strains, Phase II (KMG-II): from individual species to whole genera.</title>
        <authorList>
            <person name="Goeker M."/>
        </authorList>
    </citation>
    <scope>NUCLEOTIDE SEQUENCE [LARGE SCALE GENOMIC DNA]</scope>
    <source>
        <strain evidence="12 13">DSM 19975</strain>
    </source>
</reference>
<sequence length="194" mass="22221">MMARIDQDNDRLNLGAKKFNMWIFIFTSFMLFAAFTSGFIVYSGGSGHGLNVIMPGSFLYSTIVIVLSSGTLFLASKAAKALQFDKQKLYLWITLGLGLAFFALQVYACYVLTYKMQIYFVDPNASRSFVYVFVGAHLLHIFAALLLLINTLIGTYRNIPQVKNLFKMELTSIFWHFLDIIWIYLYVFLLLNHN</sequence>
<dbReference type="PANTHER" id="PTHR11403:SF7">
    <property type="entry name" value="CYTOCHROME C OXIDASE SUBUNIT 3"/>
    <property type="match status" value="1"/>
</dbReference>
<dbReference type="InterPro" id="IPR024791">
    <property type="entry name" value="Cyt_c/ubiquinol_Oxase_su3"/>
</dbReference>
<evidence type="ECO:0000256" key="5">
    <source>
        <dbReference type="ARBA" id="ARBA00022967"/>
    </source>
</evidence>